<accession>N0B460</accession>
<proteinExistence type="predicted"/>
<evidence type="ECO:0000313" key="2">
    <source>
        <dbReference type="Proteomes" id="UP000005952"/>
    </source>
</evidence>
<reference evidence="1 2" key="1">
    <citation type="journal article" date="2013" name="Genome Announc.">
        <title>Genome sequences for three denitrifying bacterial strains isolated from a uranium- and nitrate-contaminated subsurface environment.</title>
        <authorList>
            <person name="Venkatramanan R."/>
            <person name="Prakash O."/>
            <person name="Woyke T."/>
            <person name="Chain P."/>
            <person name="Goodwin L.A."/>
            <person name="Watson D."/>
            <person name="Brooks S."/>
            <person name="Kostka J.E."/>
            <person name="Green S.J."/>
        </authorList>
    </citation>
    <scope>NUCLEOTIDE SEQUENCE [LARGE SCALE GENOMIC DNA]</scope>
    <source>
        <strain evidence="1 2">1NES1</strain>
    </source>
</reference>
<organism evidence="1 2">
    <name type="scientific">Hyphomicrobium denitrificans 1NES1</name>
    <dbReference type="NCBI Taxonomy" id="670307"/>
    <lineage>
        <taxon>Bacteria</taxon>
        <taxon>Pseudomonadati</taxon>
        <taxon>Pseudomonadota</taxon>
        <taxon>Alphaproteobacteria</taxon>
        <taxon>Hyphomicrobiales</taxon>
        <taxon>Hyphomicrobiaceae</taxon>
        <taxon>Hyphomicrobium</taxon>
    </lineage>
</organism>
<name>N0B460_9HYPH</name>
<protein>
    <submittedName>
        <fullName evidence="1">Uncharacterized protein</fullName>
    </submittedName>
</protein>
<dbReference type="AlphaFoldDB" id="N0B460"/>
<evidence type="ECO:0000313" key="1">
    <source>
        <dbReference type="EMBL" id="AGK58309.1"/>
    </source>
</evidence>
<sequence>MTCPTVEVTGRKVFLVSGYDMHLEMRLSKHRAGHEGLTDRQAVCSTCNASVEIEALQELQRSAKKNPDAVAFGYVMGKWIPAA</sequence>
<dbReference type="EMBL" id="CP005587">
    <property type="protein sequence ID" value="AGK58309.1"/>
    <property type="molecule type" value="Genomic_DNA"/>
</dbReference>
<dbReference type="KEGG" id="hdt:HYPDE_33183"/>
<keyword evidence="2" id="KW-1185">Reference proteome</keyword>
<gene>
    <name evidence="1" type="ORF">HYPDE_33183</name>
</gene>
<dbReference type="Proteomes" id="UP000005952">
    <property type="component" value="Chromosome"/>
</dbReference>
<dbReference type="HOGENOM" id="CLU_198260_0_0_5"/>